<dbReference type="GO" id="GO:0005886">
    <property type="term" value="C:plasma membrane"/>
    <property type="evidence" value="ECO:0007669"/>
    <property type="project" value="UniProtKB-SubCell"/>
</dbReference>
<name>A0A2I1PBK1_9MICO</name>
<gene>
    <name evidence="6" type="ORF">CYJ76_04930</name>
</gene>
<organism evidence="6 7">
    <name type="scientific">Kytococcus schroeteri</name>
    <dbReference type="NCBI Taxonomy" id="138300"/>
    <lineage>
        <taxon>Bacteria</taxon>
        <taxon>Bacillati</taxon>
        <taxon>Actinomycetota</taxon>
        <taxon>Actinomycetes</taxon>
        <taxon>Micrococcales</taxon>
        <taxon>Kytococcaceae</taxon>
        <taxon>Kytococcus</taxon>
    </lineage>
</organism>
<comment type="caution">
    <text evidence="6">The sequence shown here is derived from an EMBL/GenBank/DDBJ whole genome shotgun (WGS) entry which is preliminary data.</text>
</comment>
<keyword evidence="3" id="KW-0328">Glycosyltransferase</keyword>
<keyword evidence="2" id="KW-1003">Cell membrane</keyword>
<evidence type="ECO:0000256" key="2">
    <source>
        <dbReference type="ARBA" id="ARBA00022475"/>
    </source>
</evidence>
<evidence type="ECO:0000313" key="7">
    <source>
        <dbReference type="Proteomes" id="UP000234206"/>
    </source>
</evidence>
<dbReference type="OrthoDB" id="9777873at2"/>
<dbReference type="PANTHER" id="PTHR43646:SF2">
    <property type="entry name" value="GLYCOSYLTRANSFERASE 2-LIKE DOMAIN-CONTAINING PROTEIN"/>
    <property type="match status" value="1"/>
</dbReference>
<dbReference type="GO" id="GO:0016757">
    <property type="term" value="F:glycosyltransferase activity"/>
    <property type="evidence" value="ECO:0007669"/>
    <property type="project" value="UniProtKB-KW"/>
</dbReference>
<dbReference type="AlphaFoldDB" id="A0A2I1PBK1"/>
<evidence type="ECO:0000313" key="6">
    <source>
        <dbReference type="EMBL" id="PKZ41994.1"/>
    </source>
</evidence>
<evidence type="ECO:0000256" key="1">
    <source>
        <dbReference type="ARBA" id="ARBA00004236"/>
    </source>
</evidence>
<dbReference type="EMBL" id="PKIZ01000007">
    <property type="protein sequence ID" value="PKZ41994.1"/>
    <property type="molecule type" value="Genomic_DNA"/>
</dbReference>
<accession>A0A2I1PBK1</accession>
<keyword evidence="4 6" id="KW-0808">Transferase</keyword>
<keyword evidence="5" id="KW-0472">Membrane</keyword>
<dbReference type="Proteomes" id="UP000234206">
    <property type="component" value="Unassembled WGS sequence"/>
</dbReference>
<reference evidence="6 7" key="1">
    <citation type="submission" date="2017-12" db="EMBL/GenBank/DDBJ databases">
        <title>Phylogenetic diversity of female urinary microbiome.</title>
        <authorList>
            <person name="Thomas-White K."/>
            <person name="Wolfe A.J."/>
        </authorList>
    </citation>
    <scope>NUCLEOTIDE SEQUENCE [LARGE SCALE GENOMIC DNA]</scope>
    <source>
        <strain evidence="6 7">UMB1298</strain>
    </source>
</reference>
<sequence>MTRVVIGVPARDEAELLPAALGALVAAAGEAVRVDAGRADQVHLVVAAHRCRDATAALAHGVLAGPLPEHVTGEVLLDGVSETVGQVRDRALRHGLDPGDPAHTWLFTTDADSRVPVDWLTRALAAARAEDAVAVAGLVDLVGWQAPPEARRAYDAEVATGLHARGHWHAYGANLAVRADAYLAIGGFPHRARGEDVALVQALRAAGLPVATPRDLVVHTSGRTDGRAADGLSALLARLGGTLGARTTDPQEHP</sequence>
<dbReference type="RefSeq" id="WP_070705657.1">
    <property type="nucleotide sequence ID" value="NZ_JBHLVH010000004.1"/>
</dbReference>
<dbReference type="SUPFAM" id="SSF53448">
    <property type="entry name" value="Nucleotide-diphospho-sugar transferases"/>
    <property type="match status" value="1"/>
</dbReference>
<keyword evidence="7" id="KW-1185">Reference proteome</keyword>
<evidence type="ECO:0000256" key="3">
    <source>
        <dbReference type="ARBA" id="ARBA00022676"/>
    </source>
</evidence>
<comment type="subcellular location">
    <subcellularLocation>
        <location evidence="1">Cell membrane</location>
    </subcellularLocation>
</comment>
<evidence type="ECO:0000256" key="5">
    <source>
        <dbReference type="ARBA" id="ARBA00023136"/>
    </source>
</evidence>
<protein>
    <submittedName>
        <fullName evidence="6">Glycosyl transferase</fullName>
    </submittedName>
</protein>
<evidence type="ECO:0000256" key="4">
    <source>
        <dbReference type="ARBA" id="ARBA00022679"/>
    </source>
</evidence>
<dbReference type="InterPro" id="IPR029044">
    <property type="entry name" value="Nucleotide-diphossugar_trans"/>
</dbReference>
<proteinExistence type="predicted"/>
<dbReference type="PANTHER" id="PTHR43646">
    <property type="entry name" value="GLYCOSYLTRANSFERASE"/>
    <property type="match status" value="1"/>
</dbReference>
<dbReference type="Gene3D" id="3.90.550.10">
    <property type="entry name" value="Spore Coat Polysaccharide Biosynthesis Protein SpsA, Chain A"/>
    <property type="match status" value="1"/>
</dbReference>